<dbReference type="InterPro" id="IPR016195">
    <property type="entry name" value="Pol/histidinol_Pase-like"/>
</dbReference>
<proteinExistence type="predicted"/>
<dbReference type="SUPFAM" id="SSF89550">
    <property type="entry name" value="PHP domain-like"/>
    <property type="match status" value="1"/>
</dbReference>
<dbReference type="PANTHER" id="PTHR42924:SF3">
    <property type="entry name" value="POLYMERASE_HISTIDINOL PHOSPHATASE N-TERMINAL DOMAIN-CONTAINING PROTEIN"/>
    <property type="match status" value="1"/>
</dbReference>
<dbReference type="GO" id="GO:0004534">
    <property type="term" value="F:5'-3' RNA exonuclease activity"/>
    <property type="evidence" value="ECO:0007669"/>
    <property type="project" value="TreeGrafter"/>
</dbReference>
<dbReference type="PANTHER" id="PTHR42924">
    <property type="entry name" value="EXONUCLEASE"/>
    <property type="match status" value="1"/>
</dbReference>
<dbReference type="InterPro" id="IPR052018">
    <property type="entry name" value="PHP_domain"/>
</dbReference>
<evidence type="ECO:0000313" key="3">
    <source>
        <dbReference type="Proteomes" id="UP000190102"/>
    </source>
</evidence>
<dbReference type="AlphaFoldDB" id="A0A1T4RE24"/>
<sequence>MIDLHMHSSCSDGILPPAQLITAAQLAGLSTIALCDHDTVSGVEAAILAGEKLGIEVIPGVELSVCFKGYTDVHLLGYWIDIHAVKLTERLDTFAFRRSNRNREIIMAVNQVLQQEQKEPLTIEEVEALADGVMGRPHIARALLQRGYVTGMEDAFSRYLVPCDVPKTYWPMEDALTTIQRVGGVAVLAHPTSITRDQRILTELVTELKELGLDGLEVYNTLAAEHEIMFLQTLANRLNLLPTGGSDFHGIEEHDLIGKGRGGTRFSDALLPPLRKRATERSTIAA</sequence>
<dbReference type="SMART" id="SM00481">
    <property type="entry name" value="POLIIIAc"/>
    <property type="match status" value="1"/>
</dbReference>
<reference evidence="3" key="1">
    <citation type="submission" date="2017-02" db="EMBL/GenBank/DDBJ databases">
        <authorList>
            <person name="Varghese N."/>
            <person name="Submissions S."/>
        </authorList>
    </citation>
    <scope>NUCLEOTIDE SEQUENCE [LARGE SCALE GENOMIC DNA]</scope>
    <source>
        <strain evidence="3">ATCC BAA-34</strain>
    </source>
</reference>
<dbReference type="STRING" id="115783.SAMN02745119_02830"/>
<dbReference type="EMBL" id="FUWR01000019">
    <property type="protein sequence ID" value="SKA14147.1"/>
    <property type="molecule type" value="Genomic_DNA"/>
</dbReference>
<organism evidence="2 3">
    <name type="scientific">Trichlorobacter thiogenes</name>
    <dbReference type="NCBI Taxonomy" id="115783"/>
    <lineage>
        <taxon>Bacteria</taxon>
        <taxon>Pseudomonadati</taxon>
        <taxon>Thermodesulfobacteriota</taxon>
        <taxon>Desulfuromonadia</taxon>
        <taxon>Geobacterales</taxon>
        <taxon>Geobacteraceae</taxon>
        <taxon>Trichlorobacter</taxon>
    </lineage>
</organism>
<protein>
    <recommendedName>
        <fullName evidence="1">Polymerase/histidinol phosphatase N-terminal domain-containing protein</fullName>
    </recommendedName>
</protein>
<evidence type="ECO:0000313" key="2">
    <source>
        <dbReference type="EMBL" id="SKA14147.1"/>
    </source>
</evidence>
<dbReference type="Gene3D" id="3.20.20.140">
    <property type="entry name" value="Metal-dependent hydrolases"/>
    <property type="match status" value="1"/>
</dbReference>
<dbReference type="RefSeq" id="WP_078791055.1">
    <property type="nucleotide sequence ID" value="NZ_FUWR01000019.1"/>
</dbReference>
<gene>
    <name evidence="2" type="ORF">SAMN02745119_02830</name>
</gene>
<evidence type="ECO:0000259" key="1">
    <source>
        <dbReference type="SMART" id="SM00481"/>
    </source>
</evidence>
<feature type="domain" description="Polymerase/histidinol phosphatase N-terminal" evidence="1">
    <location>
        <begin position="2"/>
        <end position="67"/>
    </location>
</feature>
<accession>A0A1T4RE24</accession>
<dbReference type="Gene3D" id="1.10.150.650">
    <property type="match status" value="1"/>
</dbReference>
<name>A0A1T4RE24_9BACT</name>
<dbReference type="InterPro" id="IPR004013">
    <property type="entry name" value="PHP_dom"/>
</dbReference>
<dbReference type="CDD" id="cd07438">
    <property type="entry name" value="PHP_HisPPase_AMP"/>
    <property type="match status" value="1"/>
</dbReference>
<keyword evidence="3" id="KW-1185">Reference proteome</keyword>
<dbReference type="InterPro" id="IPR003141">
    <property type="entry name" value="Pol/His_phosphatase_N"/>
</dbReference>
<dbReference type="Proteomes" id="UP000190102">
    <property type="component" value="Unassembled WGS sequence"/>
</dbReference>
<dbReference type="Pfam" id="PF02811">
    <property type="entry name" value="PHP"/>
    <property type="match status" value="1"/>
</dbReference>
<dbReference type="GO" id="GO:0035312">
    <property type="term" value="F:5'-3' DNA exonuclease activity"/>
    <property type="evidence" value="ECO:0007669"/>
    <property type="project" value="TreeGrafter"/>
</dbReference>
<dbReference type="OrthoDB" id="9804333at2"/>